<feature type="transmembrane region" description="Helical" evidence="7">
    <location>
        <begin position="547"/>
        <end position="568"/>
    </location>
</feature>
<dbReference type="eggNOG" id="COG2409">
    <property type="taxonomic scope" value="Bacteria"/>
</dbReference>
<evidence type="ECO:0000256" key="1">
    <source>
        <dbReference type="ARBA" id="ARBA00004651"/>
    </source>
</evidence>
<evidence type="ECO:0000256" key="5">
    <source>
        <dbReference type="ARBA" id="ARBA00022989"/>
    </source>
</evidence>
<dbReference type="GO" id="GO:0005886">
    <property type="term" value="C:plasma membrane"/>
    <property type="evidence" value="ECO:0007669"/>
    <property type="project" value="UniProtKB-SubCell"/>
</dbReference>
<keyword evidence="4 7" id="KW-0812">Transmembrane</keyword>
<feature type="transmembrane region" description="Helical" evidence="7">
    <location>
        <begin position="377"/>
        <end position="396"/>
    </location>
</feature>
<feature type="transmembrane region" description="Helical" evidence="7">
    <location>
        <begin position="183"/>
        <end position="199"/>
    </location>
</feature>
<dbReference type="InterPro" id="IPR050545">
    <property type="entry name" value="Mycobact_MmpL"/>
</dbReference>
<evidence type="ECO:0000256" key="4">
    <source>
        <dbReference type="ARBA" id="ARBA00022692"/>
    </source>
</evidence>
<dbReference type="Pfam" id="PF03176">
    <property type="entry name" value="MMPL"/>
    <property type="match status" value="2"/>
</dbReference>
<comment type="subcellular location">
    <subcellularLocation>
        <location evidence="1">Cell membrane</location>
        <topology evidence="1">Multi-pass membrane protein</topology>
    </subcellularLocation>
</comment>
<feature type="transmembrane region" description="Helical" evidence="7">
    <location>
        <begin position="239"/>
        <end position="261"/>
    </location>
</feature>
<keyword evidence="3" id="KW-1003">Cell membrane</keyword>
<dbReference type="HOGENOM" id="CLU_005108_4_1_11"/>
<evidence type="ECO:0000256" key="2">
    <source>
        <dbReference type="ARBA" id="ARBA00010157"/>
    </source>
</evidence>
<feature type="transmembrane region" description="Helical" evidence="7">
    <location>
        <begin position="315"/>
        <end position="338"/>
    </location>
</feature>
<gene>
    <name evidence="9" type="ordered locus">Snas_1508</name>
</gene>
<feature type="transmembrane region" description="Helical" evidence="7">
    <location>
        <begin position="523"/>
        <end position="540"/>
    </location>
</feature>
<accession>D3PW55</accession>
<sequence>MSTWKRLVGFAGGKLGRWPVVSVWILLALAATAVTGDLDQLKDNSTEARLPADAPSAQALELAEDKFEDDGHEPLFVVYHRPGGITDADTAAAQADHEALQDELAMPGATTPDPLLSEDGEAIVVVAALPPEAITDDALEATMPQVDEILDADKPSGLEVVPTGPVAAEYDLDAVFEGLDTKLLLVTAGIVALLLLLIYRSPLLLLLPLACVGVANILTNAAVFLLAKHASMTVDNQATGILTVLVFGVGTDYALLLIARYREELRRREDRFAAMRAALPSTFTTLLATAITTALAMLILLFADLGTTAALGPVAAVGIGCALLTMVTLLPALLAIFGRAVFWPAIPRFDPDAADTAEGRHRLWHRITTVVTRRPRAVWTVTVLALLAATLGAATLSSGLTLADSFTDTPGAVRGQKLMAEHYDAGRTAPVEIYTPTASATEVAATLADVPGVKNPLDERESTNGDWTLQRVVLTDDPVGPRAEATIDRIRAALTDVEPRALVGGNTATTVDVNAAMDRDLRVLIPLILAVVLIVLIVLLRALVAPLLLLASVVLSFAAAVGAAGLVLDALGYTKTDGTFVLYGFLFLVALGIDYTIFLMNRAREETALHGHAEGIRRSLTLTGGVITSAGIVLAATFAVLTVLPLVFMVQIGVLVAIGVLLDTVVVRSLLVPTLALDLGRHTWWPGRLARKPSASPAREEVPV</sequence>
<comment type="similarity">
    <text evidence="2">Belongs to the resistance-nodulation-cell division (RND) (TC 2.A.6) family. MmpL subfamily.</text>
</comment>
<keyword evidence="5 7" id="KW-1133">Transmembrane helix</keyword>
<dbReference type="KEGG" id="sna:Snas_1508"/>
<feature type="transmembrane region" description="Helical" evidence="7">
    <location>
        <begin position="647"/>
        <end position="671"/>
    </location>
</feature>
<proteinExistence type="inferred from homology"/>
<dbReference type="Proteomes" id="UP000000844">
    <property type="component" value="Chromosome"/>
</dbReference>
<keyword evidence="6 7" id="KW-0472">Membrane</keyword>
<reference evidence="9 10" key="1">
    <citation type="journal article" date="2009" name="Stand. Genomic Sci.">
        <title>Complete genome sequence of Stackebrandtia nassauensis type strain (LLR-40K-21).</title>
        <authorList>
            <person name="Munk C."/>
            <person name="Lapidus A."/>
            <person name="Copeland A."/>
            <person name="Jando M."/>
            <person name="Mayilraj S."/>
            <person name="Glavina Del Rio T."/>
            <person name="Nolan M."/>
            <person name="Chen F."/>
            <person name="Lucas S."/>
            <person name="Tice H."/>
            <person name="Cheng J.F."/>
            <person name="Han C."/>
            <person name="Detter J.C."/>
            <person name="Bruce D."/>
            <person name="Goodwin L."/>
            <person name="Chain P."/>
            <person name="Pitluck S."/>
            <person name="Goker M."/>
            <person name="Ovchinikova G."/>
            <person name="Pati A."/>
            <person name="Ivanova N."/>
            <person name="Mavromatis K."/>
            <person name="Chen A."/>
            <person name="Palaniappan K."/>
            <person name="Land M."/>
            <person name="Hauser L."/>
            <person name="Chang Y.J."/>
            <person name="Jeffries C.D."/>
            <person name="Bristow J."/>
            <person name="Eisen J.A."/>
            <person name="Markowitz V."/>
            <person name="Hugenholtz P."/>
            <person name="Kyrpides N.C."/>
            <person name="Klenk H.P."/>
        </authorList>
    </citation>
    <scope>NUCLEOTIDE SEQUENCE [LARGE SCALE GENOMIC DNA]</scope>
    <source>
        <strain evidence="10">DSM 44728 / CIP 108903 / NRRL B-16338 / NBRC 102104 / LLR-40K-21</strain>
    </source>
</reference>
<feature type="transmembrane region" description="Helical" evidence="7">
    <location>
        <begin position="206"/>
        <end position="227"/>
    </location>
</feature>
<protein>
    <submittedName>
        <fullName evidence="9">MMPL domain protein</fullName>
    </submittedName>
</protein>
<dbReference type="RefSeq" id="WP_013016783.1">
    <property type="nucleotide sequence ID" value="NC_013947.1"/>
</dbReference>
<feature type="domain" description="SSD" evidence="8">
    <location>
        <begin position="171"/>
        <end position="336"/>
    </location>
</feature>
<dbReference type="InterPro" id="IPR004869">
    <property type="entry name" value="MMPL_dom"/>
</dbReference>
<evidence type="ECO:0000256" key="6">
    <source>
        <dbReference type="ARBA" id="ARBA00023136"/>
    </source>
</evidence>
<evidence type="ECO:0000256" key="7">
    <source>
        <dbReference type="SAM" id="Phobius"/>
    </source>
</evidence>
<feature type="transmembrane region" description="Helical" evidence="7">
    <location>
        <begin position="580"/>
        <end position="599"/>
    </location>
</feature>
<name>D3PW55_STANL</name>
<dbReference type="SUPFAM" id="SSF82866">
    <property type="entry name" value="Multidrug efflux transporter AcrB transmembrane domain"/>
    <property type="match status" value="2"/>
</dbReference>
<dbReference type="STRING" id="446470.Snas_1508"/>
<evidence type="ECO:0000259" key="8">
    <source>
        <dbReference type="PROSITE" id="PS50156"/>
    </source>
</evidence>
<dbReference type="PANTHER" id="PTHR33406">
    <property type="entry name" value="MEMBRANE PROTEIN MJ1562-RELATED"/>
    <property type="match status" value="1"/>
</dbReference>
<feature type="transmembrane region" description="Helical" evidence="7">
    <location>
        <begin position="282"/>
        <end position="303"/>
    </location>
</feature>
<dbReference type="PROSITE" id="PS50156">
    <property type="entry name" value="SSD"/>
    <property type="match status" value="2"/>
</dbReference>
<dbReference type="AlphaFoldDB" id="D3PW55"/>
<dbReference type="Gene3D" id="1.20.1640.10">
    <property type="entry name" value="Multidrug efflux transporter AcrB transmembrane domain"/>
    <property type="match status" value="2"/>
</dbReference>
<evidence type="ECO:0000313" key="9">
    <source>
        <dbReference type="EMBL" id="ADD41212.1"/>
    </source>
</evidence>
<feature type="transmembrane region" description="Helical" evidence="7">
    <location>
        <begin position="620"/>
        <end position="641"/>
    </location>
</feature>
<dbReference type="EMBL" id="CP001778">
    <property type="protein sequence ID" value="ADD41212.1"/>
    <property type="molecule type" value="Genomic_DNA"/>
</dbReference>
<dbReference type="PANTHER" id="PTHR33406:SF6">
    <property type="entry name" value="MEMBRANE PROTEIN YDGH-RELATED"/>
    <property type="match status" value="1"/>
</dbReference>
<feature type="domain" description="SSD" evidence="8">
    <location>
        <begin position="520"/>
        <end position="677"/>
    </location>
</feature>
<evidence type="ECO:0000256" key="3">
    <source>
        <dbReference type="ARBA" id="ARBA00022475"/>
    </source>
</evidence>
<evidence type="ECO:0000313" key="10">
    <source>
        <dbReference type="Proteomes" id="UP000000844"/>
    </source>
</evidence>
<keyword evidence="10" id="KW-1185">Reference proteome</keyword>
<organism evidence="9 10">
    <name type="scientific">Stackebrandtia nassauensis (strain DSM 44728 / CIP 108903 / NRRL B-16338 / NBRC 102104 / LLR-40K-21)</name>
    <dbReference type="NCBI Taxonomy" id="446470"/>
    <lineage>
        <taxon>Bacteria</taxon>
        <taxon>Bacillati</taxon>
        <taxon>Actinomycetota</taxon>
        <taxon>Actinomycetes</taxon>
        <taxon>Glycomycetales</taxon>
        <taxon>Glycomycetaceae</taxon>
        <taxon>Stackebrandtia</taxon>
    </lineage>
</organism>
<dbReference type="InterPro" id="IPR000731">
    <property type="entry name" value="SSD"/>
</dbReference>